<keyword evidence="2" id="KW-1185">Reference proteome</keyword>
<dbReference type="EMBL" id="FWWU01000003">
    <property type="protein sequence ID" value="SMB79203.1"/>
    <property type="molecule type" value="Genomic_DNA"/>
</dbReference>
<dbReference type="AlphaFoldDB" id="A0A1W1UDT9"/>
<organism evidence="1 2">
    <name type="scientific">Deinococcus hopiensis KR-140</name>
    <dbReference type="NCBI Taxonomy" id="695939"/>
    <lineage>
        <taxon>Bacteria</taxon>
        <taxon>Thermotogati</taxon>
        <taxon>Deinococcota</taxon>
        <taxon>Deinococci</taxon>
        <taxon>Deinococcales</taxon>
        <taxon>Deinococcaceae</taxon>
        <taxon>Deinococcus</taxon>
    </lineage>
</organism>
<sequence>MNPSRLLRTAQIVAVLWGGVACAQVTPLMPTGLRPGDVPAAQIQIVTVAPLPLPTSAPTDSRTCALRAAAAVGRWVTQGPSGAVPHAESSPVRLFTGRGECLAVMPLWPGFRAQRGGRDSAGFLKLPAADNRTQ</sequence>
<name>A0A1W1UDT9_9DEIO</name>
<dbReference type="Proteomes" id="UP000192582">
    <property type="component" value="Unassembled WGS sequence"/>
</dbReference>
<evidence type="ECO:0000313" key="2">
    <source>
        <dbReference type="Proteomes" id="UP000192582"/>
    </source>
</evidence>
<accession>A0A1W1UDT9</accession>
<dbReference type="RefSeq" id="WP_084045450.1">
    <property type="nucleotide sequence ID" value="NZ_FWWU01000003.1"/>
</dbReference>
<dbReference type="PROSITE" id="PS51257">
    <property type="entry name" value="PROKAR_LIPOPROTEIN"/>
    <property type="match status" value="1"/>
</dbReference>
<gene>
    <name evidence="1" type="ORF">SAMN00790413_05832</name>
</gene>
<protein>
    <submittedName>
        <fullName evidence="1">Uncharacterized protein</fullName>
    </submittedName>
</protein>
<proteinExistence type="predicted"/>
<evidence type="ECO:0000313" key="1">
    <source>
        <dbReference type="EMBL" id="SMB79203.1"/>
    </source>
</evidence>
<reference evidence="1 2" key="1">
    <citation type="submission" date="2017-04" db="EMBL/GenBank/DDBJ databases">
        <authorList>
            <person name="Afonso C.L."/>
            <person name="Miller P.J."/>
            <person name="Scott M.A."/>
            <person name="Spackman E."/>
            <person name="Goraichik I."/>
            <person name="Dimitrov K.M."/>
            <person name="Suarez D.L."/>
            <person name="Swayne D.E."/>
        </authorList>
    </citation>
    <scope>NUCLEOTIDE SEQUENCE [LARGE SCALE GENOMIC DNA]</scope>
    <source>
        <strain evidence="1 2">KR-140</strain>
    </source>
</reference>